<dbReference type="EC" id="2.7.13.3" evidence="2"/>
<dbReference type="InterPro" id="IPR003594">
    <property type="entry name" value="HATPase_dom"/>
</dbReference>
<feature type="domain" description="Histidine kinase" evidence="10">
    <location>
        <begin position="436"/>
        <end position="650"/>
    </location>
</feature>
<dbReference type="InterPro" id="IPR004358">
    <property type="entry name" value="Sig_transdc_His_kin-like_C"/>
</dbReference>
<dbReference type="Gene3D" id="1.25.40.10">
    <property type="entry name" value="Tetratricopeptide repeat domain"/>
    <property type="match status" value="1"/>
</dbReference>
<feature type="coiled-coil region" evidence="7">
    <location>
        <begin position="388"/>
        <end position="436"/>
    </location>
</feature>
<dbReference type="EMBL" id="JABANE010000024">
    <property type="protein sequence ID" value="NME68493.1"/>
    <property type="molecule type" value="Genomic_DNA"/>
</dbReference>
<reference evidence="11 12" key="1">
    <citation type="submission" date="2020-04" db="EMBL/GenBank/DDBJ databases">
        <title>Flammeovirga sp. SR4, a novel species isolated from seawater.</title>
        <authorList>
            <person name="Wang X."/>
        </authorList>
    </citation>
    <scope>NUCLEOTIDE SEQUENCE [LARGE SCALE GENOMIC DNA]</scope>
    <source>
        <strain evidence="11 12">ATCC 23126</strain>
    </source>
</reference>
<dbReference type="InterPro" id="IPR003661">
    <property type="entry name" value="HisK_dim/P_dom"/>
</dbReference>
<dbReference type="SUPFAM" id="SSF48452">
    <property type="entry name" value="TPR-like"/>
    <property type="match status" value="2"/>
</dbReference>
<dbReference type="FunFam" id="3.30.565.10:FF:000006">
    <property type="entry name" value="Sensor histidine kinase WalK"/>
    <property type="match status" value="1"/>
</dbReference>
<keyword evidence="8" id="KW-0472">Membrane</keyword>
<keyword evidence="8" id="KW-1133">Transmembrane helix</keyword>
<name>A0A7X9RS24_9BACT</name>
<dbReference type="PANTHER" id="PTHR43047">
    <property type="entry name" value="TWO-COMPONENT HISTIDINE PROTEIN KINASE"/>
    <property type="match status" value="1"/>
</dbReference>
<feature type="coiled-coil region" evidence="7">
    <location>
        <begin position="329"/>
        <end position="358"/>
    </location>
</feature>
<evidence type="ECO:0000256" key="6">
    <source>
        <dbReference type="PROSITE-ProRule" id="PRU00339"/>
    </source>
</evidence>
<evidence type="ECO:0000256" key="2">
    <source>
        <dbReference type="ARBA" id="ARBA00012438"/>
    </source>
</evidence>
<dbReference type="SUPFAM" id="SSF47384">
    <property type="entry name" value="Homodimeric domain of signal transducing histidine kinase"/>
    <property type="match status" value="1"/>
</dbReference>
<keyword evidence="7" id="KW-0175">Coiled coil</keyword>
<dbReference type="Gene3D" id="3.30.565.10">
    <property type="entry name" value="Histidine kinase-like ATPase, C-terminal domain"/>
    <property type="match status" value="1"/>
</dbReference>
<comment type="catalytic activity">
    <reaction evidence="1">
        <text>ATP + protein L-histidine = ADP + protein N-phospho-L-histidine.</text>
        <dbReference type="EC" id="2.7.13.3"/>
    </reaction>
</comment>
<dbReference type="Pfam" id="PF02518">
    <property type="entry name" value="HATPase_c"/>
    <property type="match status" value="1"/>
</dbReference>
<evidence type="ECO:0000256" key="1">
    <source>
        <dbReference type="ARBA" id="ARBA00000085"/>
    </source>
</evidence>
<feature type="signal peptide" evidence="9">
    <location>
        <begin position="1"/>
        <end position="18"/>
    </location>
</feature>
<dbReference type="SUPFAM" id="SSF55874">
    <property type="entry name" value="ATPase domain of HSP90 chaperone/DNA topoisomerase II/histidine kinase"/>
    <property type="match status" value="1"/>
</dbReference>
<evidence type="ECO:0000256" key="5">
    <source>
        <dbReference type="ARBA" id="ARBA00022777"/>
    </source>
</evidence>
<dbReference type="SMART" id="SM00028">
    <property type="entry name" value="TPR"/>
    <property type="match status" value="6"/>
</dbReference>
<feature type="chain" id="PRO_5031452373" description="histidine kinase" evidence="9">
    <location>
        <begin position="19"/>
        <end position="656"/>
    </location>
</feature>
<evidence type="ECO:0000313" key="12">
    <source>
        <dbReference type="Proteomes" id="UP000576082"/>
    </source>
</evidence>
<evidence type="ECO:0000256" key="4">
    <source>
        <dbReference type="ARBA" id="ARBA00022679"/>
    </source>
</evidence>
<dbReference type="PANTHER" id="PTHR43047:SF72">
    <property type="entry name" value="OSMOSENSING HISTIDINE PROTEIN KINASE SLN1"/>
    <property type="match status" value="1"/>
</dbReference>
<dbReference type="Gene3D" id="1.10.287.130">
    <property type="match status" value="1"/>
</dbReference>
<dbReference type="Pfam" id="PF00512">
    <property type="entry name" value="HisKA"/>
    <property type="match status" value="1"/>
</dbReference>
<evidence type="ECO:0000313" key="11">
    <source>
        <dbReference type="EMBL" id="NME68493.1"/>
    </source>
</evidence>
<dbReference type="InterPro" id="IPR019734">
    <property type="entry name" value="TPR_rpt"/>
</dbReference>
<dbReference type="RefSeq" id="WP_169656796.1">
    <property type="nucleotide sequence ID" value="NZ_JABANE010000024.1"/>
</dbReference>
<dbReference type="PROSITE" id="PS50109">
    <property type="entry name" value="HIS_KIN"/>
    <property type="match status" value="1"/>
</dbReference>
<dbReference type="GO" id="GO:0009927">
    <property type="term" value="F:histidine phosphotransfer kinase activity"/>
    <property type="evidence" value="ECO:0007669"/>
    <property type="project" value="TreeGrafter"/>
</dbReference>
<dbReference type="CDD" id="cd00082">
    <property type="entry name" value="HisKA"/>
    <property type="match status" value="1"/>
</dbReference>
<dbReference type="AlphaFoldDB" id="A0A7X9RS24"/>
<dbReference type="PROSITE" id="PS50005">
    <property type="entry name" value="TPR"/>
    <property type="match status" value="2"/>
</dbReference>
<dbReference type="Pfam" id="PF13176">
    <property type="entry name" value="TPR_7"/>
    <property type="match status" value="1"/>
</dbReference>
<keyword evidence="6" id="KW-0802">TPR repeat</keyword>
<evidence type="ECO:0000256" key="9">
    <source>
        <dbReference type="SAM" id="SignalP"/>
    </source>
</evidence>
<feature type="repeat" description="TPR" evidence="6">
    <location>
        <begin position="125"/>
        <end position="158"/>
    </location>
</feature>
<proteinExistence type="predicted"/>
<keyword evidence="3" id="KW-0597">Phosphoprotein</keyword>
<dbReference type="Proteomes" id="UP000576082">
    <property type="component" value="Unassembled WGS sequence"/>
</dbReference>
<comment type="caution">
    <text evidence="11">The sequence shown here is derived from an EMBL/GenBank/DDBJ whole genome shotgun (WGS) entry which is preliminary data.</text>
</comment>
<sequence>MKHYLLFVTLFSSLSLSAQSLSSNRNHEIDSLRKKIKQQEVNEQYVKDLLSLCRLYNQRDLDSALYFADQAISMALQINDQEDLQKAYHQKGVVHYYQAEYSEALKDYFESSNIAKNLGDTSAWNVSIQNLGKAYEVQGEHERAYDYYQRGLELLNDSSSARLRALAYSNMANILFYKEQYEKSLAYHKKAISIRTKENQRNALAYSYNDIAIVYRTVGEIGQALRAYKDSYNILKKSNDQRGLTSVASNIAGLYIDMNKLDSALYYAQESYALATAIEARHELMGASSQLSNLYERKGDHKSALKYVRQSHDLYDSVFTQEKMREVALLETQVKFNEQKARNELLEEQRKAQEASMDKQLVVTISSLVISFLLIGVIMVFIKERLKQRELTKRLTAANELLQHQQSELALRNVEVKEHNELLNNLNEEKNHLIGVVAHDLRNPLTSALTLSQLLEVELEGDNQDCAKGVKNALLRMNEMITRILDVKAIEAGHMNLNMSSFDIDEVVENVVENCEHTAEKKGIHIIQKLKPVTVFADPNGVRQVLDNLLSNAIKFSPKDEKIEVEVKVCSEEQASVIIKDNGPGISKTDMKRMFGKFQRLSAKPTDGESSTGLGLSIAKKFIDAMKGDIVCESEEGKGSAFIVKVPLDIKKSVAS</sequence>
<keyword evidence="12" id="KW-1185">Reference proteome</keyword>
<accession>A0A7X9RS24</accession>
<dbReference type="SMART" id="SM00387">
    <property type="entry name" value="HATPase_c"/>
    <property type="match status" value="1"/>
</dbReference>
<protein>
    <recommendedName>
        <fullName evidence="2">histidine kinase</fullName>
        <ecNumber evidence="2">2.7.13.3</ecNumber>
    </recommendedName>
</protein>
<dbReference type="InterPro" id="IPR011990">
    <property type="entry name" value="TPR-like_helical_dom_sf"/>
</dbReference>
<evidence type="ECO:0000256" key="3">
    <source>
        <dbReference type="ARBA" id="ARBA00022553"/>
    </source>
</evidence>
<evidence type="ECO:0000256" key="7">
    <source>
        <dbReference type="SAM" id="Coils"/>
    </source>
</evidence>
<dbReference type="Pfam" id="PF13424">
    <property type="entry name" value="TPR_12"/>
    <property type="match status" value="1"/>
</dbReference>
<dbReference type="PRINTS" id="PR00344">
    <property type="entry name" value="BCTRLSENSOR"/>
</dbReference>
<feature type="transmembrane region" description="Helical" evidence="8">
    <location>
        <begin position="361"/>
        <end position="382"/>
    </location>
</feature>
<evidence type="ECO:0000259" key="10">
    <source>
        <dbReference type="PROSITE" id="PS50109"/>
    </source>
</evidence>
<keyword evidence="4" id="KW-0808">Transferase</keyword>
<evidence type="ECO:0000256" key="8">
    <source>
        <dbReference type="SAM" id="Phobius"/>
    </source>
</evidence>
<dbReference type="GO" id="GO:0000155">
    <property type="term" value="F:phosphorelay sensor kinase activity"/>
    <property type="evidence" value="ECO:0007669"/>
    <property type="project" value="InterPro"/>
</dbReference>
<dbReference type="InterPro" id="IPR036097">
    <property type="entry name" value="HisK_dim/P_sf"/>
</dbReference>
<organism evidence="11 12">
    <name type="scientific">Flammeovirga aprica JL-4</name>
    <dbReference type="NCBI Taxonomy" id="694437"/>
    <lineage>
        <taxon>Bacteria</taxon>
        <taxon>Pseudomonadati</taxon>
        <taxon>Bacteroidota</taxon>
        <taxon>Cytophagia</taxon>
        <taxon>Cytophagales</taxon>
        <taxon>Flammeovirgaceae</taxon>
        <taxon>Flammeovirga</taxon>
    </lineage>
</organism>
<gene>
    <name evidence="11" type="ORF">HHU12_11030</name>
</gene>
<feature type="repeat" description="TPR" evidence="6">
    <location>
        <begin position="165"/>
        <end position="198"/>
    </location>
</feature>
<keyword evidence="8" id="KW-0812">Transmembrane</keyword>
<dbReference type="SMART" id="SM00388">
    <property type="entry name" value="HisKA"/>
    <property type="match status" value="1"/>
</dbReference>
<keyword evidence="9" id="KW-0732">Signal</keyword>
<keyword evidence="5" id="KW-0418">Kinase</keyword>
<dbReference type="GO" id="GO:0005886">
    <property type="term" value="C:plasma membrane"/>
    <property type="evidence" value="ECO:0007669"/>
    <property type="project" value="TreeGrafter"/>
</dbReference>
<dbReference type="InterPro" id="IPR036890">
    <property type="entry name" value="HATPase_C_sf"/>
</dbReference>
<dbReference type="InterPro" id="IPR005467">
    <property type="entry name" value="His_kinase_dom"/>
</dbReference>